<feature type="active site" description="Proton donor/acceptor" evidence="2">
    <location>
        <position position="79"/>
    </location>
</feature>
<keyword evidence="5" id="KW-1185">Reference proteome</keyword>
<dbReference type="CDD" id="cd07067">
    <property type="entry name" value="HP_PGM_like"/>
    <property type="match status" value="1"/>
</dbReference>
<dbReference type="SUPFAM" id="SSF53254">
    <property type="entry name" value="Phosphoglycerate mutase-like"/>
    <property type="match status" value="1"/>
</dbReference>
<evidence type="ECO:0000256" key="1">
    <source>
        <dbReference type="ARBA" id="ARBA00022801"/>
    </source>
</evidence>
<dbReference type="OrthoDB" id="2185101at2"/>
<dbReference type="PANTHER" id="PTHR46517">
    <property type="entry name" value="FRUCTOSE-2,6-BISPHOSPHATASE TIGAR"/>
    <property type="match status" value="1"/>
</dbReference>
<dbReference type="AlphaFoldDB" id="A0A1X7K223"/>
<accession>A0A1X7K223</accession>
<dbReference type="InterPro" id="IPR051695">
    <property type="entry name" value="Phosphoglycerate_Mutase"/>
</dbReference>
<dbReference type="GO" id="GO:0004331">
    <property type="term" value="F:fructose-2,6-bisphosphate 2-phosphatase activity"/>
    <property type="evidence" value="ECO:0007669"/>
    <property type="project" value="TreeGrafter"/>
</dbReference>
<keyword evidence="1" id="KW-0378">Hydrolase</keyword>
<dbReference type="InterPro" id="IPR029033">
    <property type="entry name" value="His_PPase_superfam"/>
</dbReference>
<evidence type="ECO:0000313" key="4">
    <source>
        <dbReference type="EMBL" id="SMG34308.1"/>
    </source>
</evidence>
<dbReference type="EMBL" id="FXAZ01000002">
    <property type="protein sequence ID" value="SMG34308.1"/>
    <property type="molecule type" value="Genomic_DNA"/>
</dbReference>
<dbReference type="Proteomes" id="UP000193834">
    <property type="component" value="Unassembled WGS sequence"/>
</dbReference>
<sequence length="195" mass="22436">MLTHVYMIRHAESFFVFGEERTRGLSEEGIRMAQHAAELLKEVELAAVVSSSYTRAIQTVQAIADQRGMPVKAYEELRERPIKGLDYKAPWEELEQAIERSFSDWDYAMAGGETTRQAQQRSIPILEELLAQYQGQAFAIGTHGNIMAIMLSYYDQQYGYAFWKSTSMPDIYRLDYEDKQLIHVERIWASPAALI</sequence>
<evidence type="ECO:0000256" key="3">
    <source>
        <dbReference type="PIRSR" id="PIRSR613078-2"/>
    </source>
</evidence>
<gene>
    <name evidence="4" type="ORF">SAMN06295960_1949</name>
</gene>
<dbReference type="InterPro" id="IPR013078">
    <property type="entry name" value="His_Pase_superF_clade-1"/>
</dbReference>
<evidence type="ECO:0000256" key="2">
    <source>
        <dbReference type="PIRSR" id="PIRSR613078-1"/>
    </source>
</evidence>
<feature type="active site" description="Tele-phosphohistidine intermediate" evidence="2">
    <location>
        <position position="10"/>
    </location>
</feature>
<reference evidence="4 5" key="1">
    <citation type="submission" date="2017-04" db="EMBL/GenBank/DDBJ databases">
        <authorList>
            <person name="Afonso C.L."/>
            <person name="Miller P.J."/>
            <person name="Scott M.A."/>
            <person name="Spackman E."/>
            <person name="Goraichik I."/>
            <person name="Dimitrov K.M."/>
            <person name="Suarez D.L."/>
            <person name="Swayne D.E."/>
        </authorList>
    </citation>
    <scope>NUCLEOTIDE SEQUENCE [LARGE SCALE GENOMIC DNA]</scope>
    <source>
        <strain evidence="4 5">11</strain>
    </source>
</reference>
<protein>
    <submittedName>
        <fullName evidence="4">2,3-bisphosphoglycerate-dependent phosphoglycerate mutase</fullName>
    </submittedName>
</protein>
<dbReference type="PANTHER" id="PTHR46517:SF1">
    <property type="entry name" value="FRUCTOSE-2,6-BISPHOSPHATASE TIGAR"/>
    <property type="match status" value="1"/>
</dbReference>
<dbReference type="Pfam" id="PF00300">
    <property type="entry name" value="His_Phos_1"/>
    <property type="match status" value="1"/>
</dbReference>
<dbReference type="GO" id="GO:0005829">
    <property type="term" value="C:cytosol"/>
    <property type="evidence" value="ECO:0007669"/>
    <property type="project" value="TreeGrafter"/>
</dbReference>
<evidence type="ECO:0000313" key="5">
    <source>
        <dbReference type="Proteomes" id="UP000193834"/>
    </source>
</evidence>
<feature type="binding site" evidence="3">
    <location>
        <position position="55"/>
    </location>
    <ligand>
        <name>substrate</name>
    </ligand>
</feature>
<proteinExistence type="predicted"/>
<dbReference type="RefSeq" id="WP_085494185.1">
    <property type="nucleotide sequence ID" value="NZ_FXAZ01000002.1"/>
</dbReference>
<dbReference type="STRING" id="1852522.SAMN06295960_1949"/>
<dbReference type="Gene3D" id="3.40.50.1240">
    <property type="entry name" value="Phosphoglycerate mutase-like"/>
    <property type="match status" value="1"/>
</dbReference>
<dbReference type="GO" id="GO:0045820">
    <property type="term" value="P:negative regulation of glycolytic process"/>
    <property type="evidence" value="ECO:0007669"/>
    <property type="project" value="TreeGrafter"/>
</dbReference>
<dbReference type="GO" id="GO:0043456">
    <property type="term" value="P:regulation of pentose-phosphate shunt"/>
    <property type="evidence" value="ECO:0007669"/>
    <property type="project" value="TreeGrafter"/>
</dbReference>
<dbReference type="SMART" id="SM00855">
    <property type="entry name" value="PGAM"/>
    <property type="match status" value="1"/>
</dbReference>
<organism evidence="4 5">
    <name type="scientific">Paenibacillus aquistagni</name>
    <dbReference type="NCBI Taxonomy" id="1852522"/>
    <lineage>
        <taxon>Bacteria</taxon>
        <taxon>Bacillati</taxon>
        <taxon>Bacillota</taxon>
        <taxon>Bacilli</taxon>
        <taxon>Bacillales</taxon>
        <taxon>Paenibacillaceae</taxon>
        <taxon>Paenibacillus</taxon>
    </lineage>
</organism>
<name>A0A1X7K223_9BACL</name>